<accession>A0A8H7YFV6</accession>
<dbReference type="VEuPathDB" id="FungiDB:I7I52_07363"/>
<sequence>MIMMRRCGRRESRLRRCYGVRLMTDSAQSVCHLADRVHLPLPLLHCFPLSPPPSFSLSSLSELCFLKSLFLDLANPRRQSI</sequence>
<dbReference type="AlphaFoldDB" id="A0A8H7YFV6"/>
<protein>
    <submittedName>
        <fullName evidence="1">Uncharacterized protein</fullName>
    </submittedName>
</protein>
<evidence type="ECO:0000313" key="1">
    <source>
        <dbReference type="EMBL" id="KAG5290366.1"/>
    </source>
</evidence>
<evidence type="ECO:0000313" key="2">
    <source>
        <dbReference type="Proteomes" id="UP000670092"/>
    </source>
</evidence>
<reference evidence="1 2" key="1">
    <citation type="submission" date="2021-01" db="EMBL/GenBank/DDBJ databases">
        <title>Chromosome-level genome assembly of a human fungal pathogen reveals clustering of transcriptionally co-regulated genes.</title>
        <authorList>
            <person name="Voorhies M."/>
            <person name="Cohen S."/>
            <person name="Shea T.P."/>
            <person name="Petrus S."/>
            <person name="Munoz J.F."/>
            <person name="Poplawski S."/>
            <person name="Goldman W.E."/>
            <person name="Michael T."/>
            <person name="Cuomo C.A."/>
            <person name="Sil A."/>
            <person name="Beyhan S."/>
        </authorList>
    </citation>
    <scope>NUCLEOTIDE SEQUENCE [LARGE SCALE GENOMIC DNA]</scope>
    <source>
        <strain evidence="1 2">G184AR</strain>
    </source>
</reference>
<gene>
    <name evidence="1" type="ORF">I7I52_07363</name>
</gene>
<organism evidence="1 2">
    <name type="scientific">Ajellomyces capsulatus</name>
    <name type="common">Darling's disease fungus</name>
    <name type="synonym">Histoplasma capsulatum</name>
    <dbReference type="NCBI Taxonomy" id="5037"/>
    <lineage>
        <taxon>Eukaryota</taxon>
        <taxon>Fungi</taxon>
        <taxon>Dikarya</taxon>
        <taxon>Ascomycota</taxon>
        <taxon>Pezizomycotina</taxon>
        <taxon>Eurotiomycetes</taxon>
        <taxon>Eurotiomycetidae</taxon>
        <taxon>Onygenales</taxon>
        <taxon>Ajellomycetaceae</taxon>
        <taxon>Histoplasma</taxon>
    </lineage>
</organism>
<dbReference type="EMBL" id="JAEVHI010000005">
    <property type="protein sequence ID" value="KAG5290366.1"/>
    <property type="molecule type" value="Genomic_DNA"/>
</dbReference>
<dbReference type="Proteomes" id="UP000670092">
    <property type="component" value="Unassembled WGS sequence"/>
</dbReference>
<proteinExistence type="predicted"/>
<comment type="caution">
    <text evidence="1">The sequence shown here is derived from an EMBL/GenBank/DDBJ whole genome shotgun (WGS) entry which is preliminary data.</text>
</comment>
<name>A0A8H7YFV6_AJECA</name>